<dbReference type="AlphaFoldDB" id="A0AA51BLY5"/>
<organism evidence="7">
    <name type="scientific">Candidatus Organicella extenuata</name>
    <dbReference type="NCBI Taxonomy" id="2841811"/>
    <lineage>
        <taxon>Bacteria</taxon>
        <taxon>Pseudomonadati</taxon>
        <taxon>Verrucomicrobiota</taxon>
        <taxon>Candidatus Organicella</taxon>
    </lineage>
</organism>
<feature type="domain" description="RNA-binding protein AU-1/Ribonuclease E/G" evidence="6">
    <location>
        <begin position="164"/>
        <end position="429"/>
    </location>
</feature>
<evidence type="ECO:0000259" key="6">
    <source>
        <dbReference type="Pfam" id="PF10150"/>
    </source>
</evidence>
<dbReference type="CDD" id="cd04453">
    <property type="entry name" value="S1_RNase_E"/>
    <property type="match status" value="1"/>
</dbReference>
<proteinExistence type="predicted"/>
<dbReference type="GO" id="GO:0005737">
    <property type="term" value="C:cytoplasm"/>
    <property type="evidence" value="ECO:0007669"/>
    <property type="project" value="TreeGrafter"/>
</dbReference>
<evidence type="ECO:0000256" key="2">
    <source>
        <dbReference type="ARBA" id="ARBA00022723"/>
    </source>
</evidence>
<keyword evidence="3" id="KW-0378">Hydrolase</keyword>
<comment type="cofactor">
    <cofactor evidence="1">
        <name>Mg(2+)</name>
        <dbReference type="ChEBI" id="CHEBI:18420"/>
    </cofactor>
</comment>
<dbReference type="Pfam" id="PF10150">
    <property type="entry name" value="RNase_E_G"/>
    <property type="match status" value="1"/>
</dbReference>
<dbReference type="EMBL" id="CP128385">
    <property type="protein sequence ID" value="WMI30477.1"/>
    <property type="molecule type" value="Genomic_DNA"/>
</dbReference>
<accession>A0AA51BLY5</accession>
<reference evidence="7" key="1">
    <citation type="journal article" date="2021" name="Front. Microbiol.">
        <title>Genome Analysis of a Verrucomicrobial Endosymbiont With a Tiny Genome Discovered in an Antarctic Lake.</title>
        <authorList>
            <person name="Williams T.J."/>
            <person name="Allen M.A."/>
            <person name="Ivanova N."/>
            <person name="Huntemann M."/>
            <person name="Haque S."/>
            <person name="Hancock A.M."/>
            <person name="Brazendale S."/>
            <person name="Cavicchioli R."/>
        </authorList>
    </citation>
    <scope>NUCLEOTIDE SEQUENCE</scope>
    <source>
        <strain evidence="7">MAG_Ga0307966_1000010</strain>
    </source>
</reference>
<dbReference type="InterPro" id="IPR012340">
    <property type="entry name" value="NA-bd_OB-fold"/>
</dbReference>
<keyword evidence="4" id="KW-0460">Magnesium</keyword>
<dbReference type="InterPro" id="IPR004659">
    <property type="entry name" value="RNase_E/G"/>
</dbReference>
<dbReference type="GO" id="GO:0016787">
    <property type="term" value="F:hydrolase activity"/>
    <property type="evidence" value="ECO:0007669"/>
    <property type="project" value="UniProtKB-KW"/>
</dbReference>
<name>A0AA51BLY5_9BACT</name>
<dbReference type="GO" id="GO:0004540">
    <property type="term" value="F:RNA nuclease activity"/>
    <property type="evidence" value="ECO:0007669"/>
    <property type="project" value="InterPro"/>
</dbReference>
<evidence type="ECO:0000256" key="3">
    <source>
        <dbReference type="ARBA" id="ARBA00022801"/>
    </source>
</evidence>
<evidence type="ECO:0000256" key="4">
    <source>
        <dbReference type="ARBA" id="ARBA00022842"/>
    </source>
</evidence>
<evidence type="ECO:0000256" key="5">
    <source>
        <dbReference type="ARBA" id="ARBA00022884"/>
    </source>
</evidence>
<gene>
    <name evidence="7" type="ORF">QTO32_00035</name>
</gene>
<evidence type="ECO:0000256" key="1">
    <source>
        <dbReference type="ARBA" id="ARBA00001946"/>
    </source>
</evidence>
<keyword evidence="2" id="KW-0479">Metal-binding</keyword>
<dbReference type="GO" id="GO:0003723">
    <property type="term" value="F:RNA binding"/>
    <property type="evidence" value="ECO:0007669"/>
    <property type="project" value="UniProtKB-KW"/>
</dbReference>
<dbReference type="GO" id="GO:0006364">
    <property type="term" value="P:rRNA processing"/>
    <property type="evidence" value="ECO:0007669"/>
    <property type="project" value="TreeGrafter"/>
</dbReference>
<keyword evidence="5" id="KW-0694">RNA-binding</keyword>
<dbReference type="GO" id="GO:0046872">
    <property type="term" value="F:metal ion binding"/>
    <property type="evidence" value="ECO:0007669"/>
    <property type="project" value="UniProtKB-KW"/>
</dbReference>
<evidence type="ECO:0000313" key="7">
    <source>
        <dbReference type="EMBL" id="WMI30477.1"/>
    </source>
</evidence>
<dbReference type="Gene3D" id="2.40.50.140">
    <property type="entry name" value="Nucleic acid-binding proteins"/>
    <property type="match status" value="1"/>
</dbReference>
<sequence length="537" mass="62291">MRKGSLVRTKYKGLPINLKVFTSSFIVFRYTLGNVPSVTLKKNLFFKKNLKTNFSELIFKGSLFNQEHFFFKEGCLKSSGSDIFKVRGALGFVYCGIIKNVEEKLNASFVYIGRSKNGFLHWNDSLFNKITGYFTHKFLNKKTLVQVLKEEFGTKGCRLTNNITLPGKLLILTPFSKNYGISKKIKNLRERFFLKKALKKISNILTTGVVIRTDTRFEHINTVLKDLNFLLNKWYFLKRKSDLNPSKAYLVNQNFKVFDGIVKGFIYKKFSRIVTSDLYLYNFFLSFFKKVSGFLVRNLSLNLHAKKTIKNTTLYESKVKLPSGGNIVFEETEALTSVDVNTGSHKSNKDGEAFSLKVNIEASKKIVEEVILKNISGLIIVDFVDMGGPFFDKKVFKALKRLFFLNNGLLKIKILPMSKLGIMQLTRQRDVESKFKFYFQKCYYCRGTGTVHSIKYLSNCLNDKVSTLLILISSNRIDLENYKVIRVHLNIKLFYFLKKKYINYFAFLKTKFKVVFLFKPDLNLHLDKFFIKYKING</sequence>
<dbReference type="SUPFAM" id="SSF50249">
    <property type="entry name" value="Nucleic acid-binding proteins"/>
    <property type="match status" value="1"/>
</dbReference>
<protein>
    <submittedName>
        <fullName evidence="7">Ribonuclease E/G</fullName>
    </submittedName>
</protein>
<dbReference type="PANTHER" id="PTHR30001:SF0">
    <property type="entry name" value="RIBONUCLEASE G"/>
    <property type="match status" value="1"/>
</dbReference>
<dbReference type="PANTHER" id="PTHR30001">
    <property type="entry name" value="RIBONUCLEASE"/>
    <property type="match status" value="1"/>
</dbReference>
<dbReference type="Proteomes" id="UP001238843">
    <property type="component" value="Chromosome"/>
</dbReference>
<dbReference type="InterPro" id="IPR019307">
    <property type="entry name" value="RNA-bd_AU-1/RNase_E/G"/>
</dbReference>
<reference evidence="7" key="2">
    <citation type="submission" date="2023-06" db="EMBL/GenBank/DDBJ databases">
        <authorList>
            <person name="Williams T.J."/>
            <person name="Allen M.A."/>
            <person name="Ivanova N."/>
            <person name="Huntemann M."/>
            <person name="Haque S."/>
            <person name="Hancock A.M."/>
            <person name="Brazendale S."/>
            <person name="Cavicchioli R."/>
        </authorList>
    </citation>
    <scope>NUCLEOTIDE SEQUENCE</scope>
    <source>
        <strain evidence="7">MAG_Ga0307966_1000010</strain>
    </source>
</reference>